<keyword evidence="2" id="KW-0812">Transmembrane</keyword>
<feature type="compositionally biased region" description="Low complexity" evidence="1">
    <location>
        <begin position="60"/>
        <end position="80"/>
    </location>
</feature>
<evidence type="ECO:0000256" key="1">
    <source>
        <dbReference type="SAM" id="MobiDB-lite"/>
    </source>
</evidence>
<keyword evidence="2" id="KW-1133">Transmembrane helix</keyword>
<feature type="region of interest" description="Disordered" evidence="1">
    <location>
        <begin position="153"/>
        <end position="184"/>
    </location>
</feature>
<comment type="caution">
    <text evidence="3">The sequence shown here is derived from an EMBL/GenBank/DDBJ whole genome shotgun (WGS) entry which is preliminary data.</text>
</comment>
<evidence type="ECO:0000256" key="2">
    <source>
        <dbReference type="SAM" id="Phobius"/>
    </source>
</evidence>
<proteinExistence type="predicted"/>
<dbReference type="OMA" id="MAGHKRP"/>
<feature type="transmembrane region" description="Helical" evidence="2">
    <location>
        <begin position="329"/>
        <end position="346"/>
    </location>
</feature>
<keyword evidence="4" id="KW-1185">Reference proteome</keyword>
<dbReference type="OrthoDB" id="3252109at2759"/>
<reference evidence="3 4" key="1">
    <citation type="submission" date="2016-10" db="EMBL/GenBank/DDBJ databases">
        <title>Genome sequence of the basidiomycete white-rot fungus Trametes pubescens.</title>
        <authorList>
            <person name="Makela M.R."/>
            <person name="Granchi Z."/>
            <person name="Peng M."/>
            <person name="De Vries R.P."/>
            <person name="Grigoriev I."/>
            <person name="Riley R."/>
            <person name="Hilden K."/>
        </authorList>
    </citation>
    <scope>NUCLEOTIDE SEQUENCE [LARGE SCALE GENOMIC DNA]</scope>
    <source>
        <strain evidence="3 4">FBCC735</strain>
    </source>
</reference>
<dbReference type="AlphaFoldDB" id="A0A1M2VHR7"/>
<feature type="region of interest" description="Disordered" evidence="1">
    <location>
        <begin position="1"/>
        <end position="113"/>
    </location>
</feature>
<evidence type="ECO:0000313" key="4">
    <source>
        <dbReference type="Proteomes" id="UP000184267"/>
    </source>
</evidence>
<dbReference type="Proteomes" id="UP000184267">
    <property type="component" value="Unassembled WGS sequence"/>
</dbReference>
<sequence>MHPQAPQDAHSRRRHEVYDSDPDSDQTMTPGSSSRKKPVCHSCGEPMAGHKRPNGSPICPRDSASPSPPRSRTQTTTPPRASGGTTLLSRISPEDVRSSPTESGYWRRPNPNWVEPAHYARMSAPQVPQRGDTVASWHSTELDEVSVASLPQRARLSQDSVEEVEREDVDASDAEYANSRSQSSSFTSVTRQISKLFGRSTPLASVFSAPSEEVDAIENVAHEHGLSTAVIHRPRAIVKAEPTSPGSAVGGRSRSTLARESSWWVFVGRDRSAVDALAGSQTRTALAAAAAKPEREPYDYDTGLVKERNEGVGAYPVDPRTVRQNFCDVIIAAVVSAFCAVWFLSLM</sequence>
<protein>
    <submittedName>
        <fullName evidence="3">Uncharacterized protein</fullName>
    </submittedName>
</protein>
<organism evidence="3 4">
    <name type="scientific">Trametes pubescens</name>
    <name type="common">White-rot fungus</name>
    <dbReference type="NCBI Taxonomy" id="154538"/>
    <lineage>
        <taxon>Eukaryota</taxon>
        <taxon>Fungi</taxon>
        <taxon>Dikarya</taxon>
        <taxon>Basidiomycota</taxon>
        <taxon>Agaricomycotina</taxon>
        <taxon>Agaricomycetes</taxon>
        <taxon>Polyporales</taxon>
        <taxon>Polyporaceae</taxon>
        <taxon>Trametes</taxon>
    </lineage>
</organism>
<keyword evidence="2" id="KW-0472">Membrane</keyword>
<evidence type="ECO:0000313" key="3">
    <source>
        <dbReference type="EMBL" id="OJT07106.1"/>
    </source>
</evidence>
<dbReference type="EMBL" id="MNAD01001224">
    <property type="protein sequence ID" value="OJT07106.1"/>
    <property type="molecule type" value="Genomic_DNA"/>
</dbReference>
<name>A0A1M2VHR7_TRAPU</name>
<feature type="compositionally biased region" description="Acidic residues" evidence="1">
    <location>
        <begin position="160"/>
        <end position="173"/>
    </location>
</feature>
<gene>
    <name evidence="3" type="ORF">TRAPUB_2040</name>
</gene>
<accession>A0A1M2VHR7</accession>